<organism evidence="1 2">
    <name type="scientific">Ignelater luminosus</name>
    <name type="common">Cucubano</name>
    <name type="synonym">Pyrophorus luminosus</name>
    <dbReference type="NCBI Taxonomy" id="2038154"/>
    <lineage>
        <taxon>Eukaryota</taxon>
        <taxon>Metazoa</taxon>
        <taxon>Ecdysozoa</taxon>
        <taxon>Arthropoda</taxon>
        <taxon>Hexapoda</taxon>
        <taxon>Insecta</taxon>
        <taxon>Pterygota</taxon>
        <taxon>Neoptera</taxon>
        <taxon>Endopterygota</taxon>
        <taxon>Coleoptera</taxon>
        <taxon>Polyphaga</taxon>
        <taxon>Elateriformia</taxon>
        <taxon>Elateroidea</taxon>
        <taxon>Elateridae</taxon>
        <taxon>Agrypninae</taxon>
        <taxon>Pyrophorini</taxon>
        <taxon>Ignelater</taxon>
    </lineage>
</organism>
<sequence>MNQNLLRKCILKNQCRNILLFRQFTVENVKETLVTTNITSKCYSTNHKKENNKRSKTVLEVCKRLFSSDSAPPAKKLPPLMNFPEIVWPSLIKSIRNFILATFIIKPYMDREFNIPDFVKGSKKAVEVVSNKLSEGDMKSLEGLVTTDIVPDLHKSVSLMSLSQREQLAINADDIYFSFPYQVGIIFNDEEGKDHKRFVEITMVYHTMRGLAAMRSRGEEPPLNMGMIPEYQGRISVCNYRFIREFTKGVESDWTVNLLNHFKPADYLE</sequence>
<evidence type="ECO:0000313" key="1">
    <source>
        <dbReference type="EMBL" id="KAF2884676.1"/>
    </source>
</evidence>
<dbReference type="PANTHER" id="PTHR13333">
    <property type="entry name" value="M-AAA PROTEASE-INTERACTING PROTEIN 1, MITOCHONDRIAL"/>
    <property type="match status" value="1"/>
</dbReference>
<comment type="caution">
    <text evidence="1">The sequence shown here is derived from an EMBL/GenBank/DDBJ whole genome shotgun (WGS) entry which is preliminary data.</text>
</comment>
<dbReference type="GO" id="GO:0005743">
    <property type="term" value="C:mitochondrial inner membrane"/>
    <property type="evidence" value="ECO:0007669"/>
    <property type="project" value="TreeGrafter"/>
</dbReference>
<gene>
    <name evidence="1" type="ORF">ILUMI_21473</name>
</gene>
<dbReference type="EMBL" id="VTPC01090143">
    <property type="protein sequence ID" value="KAF2884676.1"/>
    <property type="molecule type" value="Genomic_DNA"/>
</dbReference>
<protein>
    <submittedName>
        <fullName evidence="1">Uncharacterized protein</fullName>
    </submittedName>
</protein>
<evidence type="ECO:0000313" key="2">
    <source>
        <dbReference type="Proteomes" id="UP000801492"/>
    </source>
</evidence>
<dbReference type="AlphaFoldDB" id="A0A8K0CFI0"/>
<dbReference type="GO" id="GO:0032979">
    <property type="term" value="P:protein insertion into mitochondrial inner membrane from matrix"/>
    <property type="evidence" value="ECO:0007669"/>
    <property type="project" value="TreeGrafter"/>
</dbReference>
<dbReference type="GO" id="GO:0043022">
    <property type="term" value="F:ribosome binding"/>
    <property type="evidence" value="ECO:0007669"/>
    <property type="project" value="TreeGrafter"/>
</dbReference>
<dbReference type="PANTHER" id="PTHR13333:SF5">
    <property type="entry name" value="M-AAA PROTEASE-INTERACTING PROTEIN 1, MITOCHONDRIAL"/>
    <property type="match status" value="1"/>
</dbReference>
<dbReference type="Proteomes" id="UP000801492">
    <property type="component" value="Unassembled WGS sequence"/>
</dbReference>
<reference evidence="1" key="1">
    <citation type="submission" date="2019-08" db="EMBL/GenBank/DDBJ databases">
        <title>The genome of the North American firefly Photinus pyralis.</title>
        <authorList>
            <consortium name="Photinus pyralis genome working group"/>
            <person name="Fallon T.R."/>
            <person name="Sander Lower S.E."/>
            <person name="Weng J.-K."/>
        </authorList>
    </citation>
    <scope>NUCLEOTIDE SEQUENCE</scope>
    <source>
        <strain evidence="1">TRF0915ILg1</strain>
        <tissue evidence="1">Whole body</tissue>
    </source>
</reference>
<keyword evidence="2" id="KW-1185">Reference proteome</keyword>
<proteinExistence type="predicted"/>
<accession>A0A8K0CFI0</accession>
<dbReference type="OrthoDB" id="7249367at2759"/>
<name>A0A8K0CFI0_IGNLU</name>